<sequence length="295" mass="32227">MASQYDEIGLSYESLKALPAALVERANLRAVMTPLLQKRGPTTRPDDNDGVSVLDLACGTGYYSRLVLTWGASRVVGVDISPAMIEAARSLVQSEECSDSGPDKSRLTFEVGDCTRPLTLTSSPARELTQQHFDVVLGAWLLNYASCPADLVAMFTNVSSHLNPGGRFVGIVPYPAPDLDAFAELFDPLLESDRNQGGKYGVTVSYASRLPGGSGYRTKVTAHVKPREFSFESFHLGRDVYEVAARDGGLLGALEWVDVQLPRTEEESRNEYGVDLEFWDGYLDAPHFGILVVEK</sequence>
<evidence type="ECO:0000259" key="1">
    <source>
        <dbReference type="Pfam" id="PF13649"/>
    </source>
</evidence>
<accession>A0A0D2BH18</accession>
<dbReference type="Pfam" id="PF13649">
    <property type="entry name" value="Methyltransf_25"/>
    <property type="match status" value="1"/>
</dbReference>
<feature type="domain" description="Methyltransferase" evidence="1">
    <location>
        <begin position="53"/>
        <end position="166"/>
    </location>
</feature>
<proteinExistence type="predicted"/>
<dbReference type="OrthoDB" id="3647at2759"/>
<protein>
    <recommendedName>
        <fullName evidence="1">Methyltransferase domain-containing protein</fullName>
    </recommendedName>
</protein>
<dbReference type="VEuPathDB" id="FungiDB:PV08_02581"/>
<dbReference type="RefSeq" id="XP_016238509.1">
    <property type="nucleotide sequence ID" value="XM_016376939.1"/>
</dbReference>
<evidence type="ECO:0000313" key="3">
    <source>
        <dbReference type="Proteomes" id="UP000053328"/>
    </source>
</evidence>
<dbReference type="GeneID" id="27329664"/>
<gene>
    <name evidence="2" type="ORF">PV08_02581</name>
</gene>
<dbReference type="PANTHER" id="PTHR43591:SF110">
    <property type="entry name" value="RHODANESE DOMAIN-CONTAINING PROTEIN"/>
    <property type="match status" value="1"/>
</dbReference>
<dbReference type="CDD" id="cd02440">
    <property type="entry name" value="AdoMet_MTases"/>
    <property type="match status" value="1"/>
</dbReference>
<dbReference type="HOGENOM" id="CLU_049749_3_1_1"/>
<name>A0A0D2BH18_9EURO</name>
<dbReference type="AlphaFoldDB" id="A0A0D2BH18"/>
<dbReference type="SUPFAM" id="SSF53335">
    <property type="entry name" value="S-adenosyl-L-methionine-dependent methyltransferases"/>
    <property type="match status" value="1"/>
</dbReference>
<dbReference type="Proteomes" id="UP000053328">
    <property type="component" value="Unassembled WGS sequence"/>
</dbReference>
<dbReference type="Gene3D" id="3.40.50.150">
    <property type="entry name" value="Vaccinia Virus protein VP39"/>
    <property type="match status" value="1"/>
</dbReference>
<dbReference type="PANTHER" id="PTHR43591">
    <property type="entry name" value="METHYLTRANSFERASE"/>
    <property type="match status" value="1"/>
</dbReference>
<keyword evidence="3" id="KW-1185">Reference proteome</keyword>
<reference evidence="2 3" key="1">
    <citation type="submission" date="2015-01" db="EMBL/GenBank/DDBJ databases">
        <title>The Genome Sequence of Exophiala spinifera CBS89968.</title>
        <authorList>
            <consortium name="The Broad Institute Genomics Platform"/>
            <person name="Cuomo C."/>
            <person name="de Hoog S."/>
            <person name="Gorbushina A."/>
            <person name="Stielow B."/>
            <person name="Teixiera M."/>
            <person name="Abouelleil A."/>
            <person name="Chapman S.B."/>
            <person name="Priest M."/>
            <person name="Young S.K."/>
            <person name="Wortman J."/>
            <person name="Nusbaum C."/>
            <person name="Birren B."/>
        </authorList>
    </citation>
    <scope>NUCLEOTIDE SEQUENCE [LARGE SCALE GENOMIC DNA]</scope>
    <source>
        <strain evidence="2 3">CBS 89968</strain>
    </source>
</reference>
<dbReference type="InterPro" id="IPR041698">
    <property type="entry name" value="Methyltransf_25"/>
</dbReference>
<evidence type="ECO:0000313" key="2">
    <source>
        <dbReference type="EMBL" id="KIW18293.1"/>
    </source>
</evidence>
<dbReference type="EMBL" id="KN847493">
    <property type="protein sequence ID" value="KIW18293.1"/>
    <property type="molecule type" value="Genomic_DNA"/>
</dbReference>
<dbReference type="STRING" id="91928.A0A0D2BH18"/>
<dbReference type="InterPro" id="IPR029063">
    <property type="entry name" value="SAM-dependent_MTases_sf"/>
</dbReference>
<organism evidence="2 3">
    <name type="scientific">Exophiala spinifera</name>
    <dbReference type="NCBI Taxonomy" id="91928"/>
    <lineage>
        <taxon>Eukaryota</taxon>
        <taxon>Fungi</taxon>
        <taxon>Dikarya</taxon>
        <taxon>Ascomycota</taxon>
        <taxon>Pezizomycotina</taxon>
        <taxon>Eurotiomycetes</taxon>
        <taxon>Chaetothyriomycetidae</taxon>
        <taxon>Chaetothyriales</taxon>
        <taxon>Herpotrichiellaceae</taxon>
        <taxon>Exophiala</taxon>
    </lineage>
</organism>